<dbReference type="InterPro" id="IPR016156">
    <property type="entry name" value="FAD/NAD-linked_Rdtase_dimer_sf"/>
</dbReference>
<dbReference type="GO" id="GO:0016491">
    <property type="term" value="F:oxidoreductase activity"/>
    <property type="evidence" value="ECO:0007669"/>
    <property type="project" value="UniProtKB-KW"/>
</dbReference>
<evidence type="ECO:0000313" key="10">
    <source>
        <dbReference type="Proteomes" id="UP000505377"/>
    </source>
</evidence>
<evidence type="ECO:0000256" key="2">
    <source>
        <dbReference type="ARBA" id="ARBA00009130"/>
    </source>
</evidence>
<feature type="domain" description="Pyridine nucleotide-disulphide oxidoreductase dimerisation" evidence="7">
    <location>
        <begin position="344"/>
        <end position="421"/>
    </location>
</feature>
<feature type="domain" description="FAD/NAD(P)-binding" evidence="8">
    <location>
        <begin position="7"/>
        <end position="286"/>
    </location>
</feature>
<dbReference type="Proteomes" id="UP000505377">
    <property type="component" value="Chromosome"/>
</dbReference>
<evidence type="ECO:0000256" key="6">
    <source>
        <dbReference type="ARBA" id="ARBA00023284"/>
    </source>
</evidence>
<evidence type="ECO:0000256" key="1">
    <source>
        <dbReference type="ARBA" id="ARBA00001974"/>
    </source>
</evidence>
<evidence type="ECO:0000256" key="5">
    <source>
        <dbReference type="ARBA" id="ARBA00023002"/>
    </source>
</evidence>
<dbReference type="EMBL" id="CP053564">
    <property type="protein sequence ID" value="QJY46122.1"/>
    <property type="molecule type" value="Genomic_DNA"/>
</dbReference>
<protein>
    <submittedName>
        <fullName evidence="9">FAD-dependent oxidoreductase</fullName>
    </submittedName>
</protein>
<keyword evidence="6" id="KW-0676">Redox-active center</keyword>
<dbReference type="SUPFAM" id="SSF55424">
    <property type="entry name" value="FAD/NAD-linked reductases, dimerisation (C-terminal) domain"/>
    <property type="match status" value="1"/>
</dbReference>
<dbReference type="SUPFAM" id="SSF51905">
    <property type="entry name" value="FAD/NAD(P)-binding domain"/>
    <property type="match status" value="1"/>
</dbReference>
<evidence type="ECO:0000313" key="9">
    <source>
        <dbReference type="EMBL" id="QJY46122.1"/>
    </source>
</evidence>
<dbReference type="Pfam" id="PF02852">
    <property type="entry name" value="Pyr_redox_dim"/>
    <property type="match status" value="1"/>
</dbReference>
<name>A0A6M6JHD0_9PSEU</name>
<evidence type="ECO:0000256" key="3">
    <source>
        <dbReference type="ARBA" id="ARBA00022630"/>
    </source>
</evidence>
<dbReference type="PANTHER" id="PTHR43429:SF1">
    <property type="entry name" value="NAD(P)H SULFUR OXIDOREDUCTASE (COA-DEPENDENT)"/>
    <property type="match status" value="1"/>
</dbReference>
<dbReference type="PRINTS" id="PR00368">
    <property type="entry name" value="FADPNR"/>
</dbReference>
<dbReference type="Pfam" id="PF07992">
    <property type="entry name" value="Pyr_redox_2"/>
    <property type="match status" value="1"/>
</dbReference>
<dbReference type="KEGG" id="pbro:HOP40_10155"/>
<organism evidence="9 10">
    <name type="scientific">Pseudonocardia broussonetiae</name>
    <dbReference type="NCBI Taxonomy" id="2736640"/>
    <lineage>
        <taxon>Bacteria</taxon>
        <taxon>Bacillati</taxon>
        <taxon>Actinomycetota</taxon>
        <taxon>Actinomycetes</taxon>
        <taxon>Pseudonocardiales</taxon>
        <taxon>Pseudonocardiaceae</taxon>
        <taxon>Pseudonocardia</taxon>
    </lineage>
</organism>
<evidence type="ECO:0000256" key="4">
    <source>
        <dbReference type="ARBA" id="ARBA00022827"/>
    </source>
</evidence>
<dbReference type="PRINTS" id="PR00411">
    <property type="entry name" value="PNDRDTASEI"/>
</dbReference>
<dbReference type="Gene3D" id="3.50.50.60">
    <property type="entry name" value="FAD/NAD(P)-binding domain"/>
    <property type="match status" value="2"/>
</dbReference>
<comment type="similarity">
    <text evidence="2">Belongs to the class-III pyridine nucleotide-disulfide oxidoreductase family.</text>
</comment>
<accession>A0A6M6JHD0</accession>
<keyword evidence="3" id="KW-0285">Flavoprotein</keyword>
<gene>
    <name evidence="9" type="ORF">HOP40_10155</name>
</gene>
<dbReference type="InterPro" id="IPR050260">
    <property type="entry name" value="FAD-bd_OxRdtase"/>
</dbReference>
<dbReference type="InterPro" id="IPR004099">
    <property type="entry name" value="Pyr_nucl-diS_OxRdtase_dimer"/>
</dbReference>
<proteinExistence type="inferred from homology"/>
<reference evidence="9 10" key="1">
    <citation type="submission" date="2020-05" db="EMBL/GenBank/DDBJ databases">
        <authorList>
            <person name="Mo P."/>
        </authorList>
    </citation>
    <scope>NUCLEOTIDE SEQUENCE [LARGE SCALE GENOMIC DNA]</scope>
    <source>
        <strain evidence="9 10">Gen01</strain>
    </source>
</reference>
<sequence>MSAAPRRTVVIGGGAAGLGAAGGVKAADPGAEVIVYTEFEDVAYSPCGIPYVHGGEIPDFERLFLAGKQAYVDAGIDVRYETAVTAIDPAAHTVTVAGEGAVRYDSLVIATGWNYADPGVPGGDLSGLYYVKNIRKAMEWDKVISETKAAVVVEAGPLGLEMVTALAHRGVETHLIDPNPYALSMMADPDIMAPVEESWRELGVHLHFNTTLEEFLGDADGKVRAVRTSGGEITADLVVISTHKTPETALAKAAGLDLGSTGAIIVDERMKTSAPDVWAAGDVVEIPHGLTRTPLQGLTGSHAYAQGKTAGTNAGGGDRAYRAVYVPWGTPAGKWVIGGASFGEATATALGIPYVKGEAQGISRARYYPGVQPVKVKLLAEPGTLRLIGAQMIGGGEGIKERADFLAQAIRFGMTLHDLSTMENVYSPAIGALNEPIVVAATNGVAAAKAK</sequence>
<dbReference type="PANTHER" id="PTHR43429">
    <property type="entry name" value="PYRIDINE NUCLEOTIDE-DISULFIDE OXIDOREDUCTASE DOMAIN-CONTAINING"/>
    <property type="match status" value="1"/>
</dbReference>
<evidence type="ECO:0000259" key="8">
    <source>
        <dbReference type="Pfam" id="PF07992"/>
    </source>
</evidence>
<keyword evidence="5" id="KW-0560">Oxidoreductase</keyword>
<comment type="cofactor">
    <cofactor evidence="1">
        <name>FAD</name>
        <dbReference type="ChEBI" id="CHEBI:57692"/>
    </cofactor>
</comment>
<evidence type="ECO:0000259" key="7">
    <source>
        <dbReference type="Pfam" id="PF02852"/>
    </source>
</evidence>
<keyword evidence="10" id="KW-1185">Reference proteome</keyword>
<dbReference type="InterPro" id="IPR023753">
    <property type="entry name" value="FAD/NAD-binding_dom"/>
</dbReference>
<keyword evidence="4" id="KW-0274">FAD</keyword>
<dbReference type="AlphaFoldDB" id="A0A6M6JHD0"/>
<dbReference type="InterPro" id="IPR036188">
    <property type="entry name" value="FAD/NAD-bd_sf"/>
</dbReference>